<keyword evidence="2" id="KW-1185">Reference proteome</keyword>
<reference evidence="1" key="1">
    <citation type="submission" date="2023-01" db="EMBL/GenBank/DDBJ databases">
        <title>Genome assembly of the deep-sea coral Lophelia pertusa.</title>
        <authorList>
            <person name="Herrera S."/>
            <person name="Cordes E."/>
        </authorList>
    </citation>
    <scope>NUCLEOTIDE SEQUENCE</scope>
    <source>
        <strain evidence="1">USNM1676648</strain>
        <tissue evidence="1">Polyp</tissue>
    </source>
</reference>
<dbReference type="EMBL" id="MU827794">
    <property type="protein sequence ID" value="KAJ7329023.1"/>
    <property type="molecule type" value="Genomic_DNA"/>
</dbReference>
<organism evidence="1 2">
    <name type="scientific">Desmophyllum pertusum</name>
    <dbReference type="NCBI Taxonomy" id="174260"/>
    <lineage>
        <taxon>Eukaryota</taxon>
        <taxon>Metazoa</taxon>
        <taxon>Cnidaria</taxon>
        <taxon>Anthozoa</taxon>
        <taxon>Hexacorallia</taxon>
        <taxon>Scleractinia</taxon>
        <taxon>Caryophylliina</taxon>
        <taxon>Caryophylliidae</taxon>
        <taxon>Desmophyllum</taxon>
    </lineage>
</organism>
<name>A0A9W9YC69_9CNID</name>
<evidence type="ECO:0000313" key="1">
    <source>
        <dbReference type="EMBL" id="KAJ7329023.1"/>
    </source>
</evidence>
<comment type="caution">
    <text evidence="1">The sequence shown here is derived from an EMBL/GenBank/DDBJ whole genome shotgun (WGS) entry which is preliminary data.</text>
</comment>
<evidence type="ECO:0000313" key="2">
    <source>
        <dbReference type="Proteomes" id="UP001163046"/>
    </source>
</evidence>
<proteinExistence type="predicted"/>
<accession>A0A9W9YC69</accession>
<dbReference type="AlphaFoldDB" id="A0A9W9YC69"/>
<sequence>MIQLMPICLKKMFALSPHPNEVERRSLNKQRPKESIKTILMSFSCSKNFWTNGIRRRNDWRVRRSPRRKKLVSSHVFQ</sequence>
<gene>
    <name evidence="1" type="ORF">OS493_023315</name>
</gene>
<protein>
    <submittedName>
        <fullName evidence="1">Uncharacterized protein</fullName>
    </submittedName>
</protein>
<dbReference type="Proteomes" id="UP001163046">
    <property type="component" value="Unassembled WGS sequence"/>
</dbReference>